<dbReference type="PANTHER" id="PTHR36925">
    <property type="entry name" value="COBALT-PRECORRIN-6A REDUCTASE"/>
    <property type="match status" value="1"/>
</dbReference>
<dbReference type="Proteomes" id="UP000199435">
    <property type="component" value="Unassembled WGS sequence"/>
</dbReference>
<evidence type="ECO:0000313" key="5">
    <source>
        <dbReference type="Proteomes" id="UP000199435"/>
    </source>
</evidence>
<dbReference type="AlphaFoldDB" id="A0A1C3UR78"/>
<dbReference type="UniPathway" id="UPA00148"/>
<evidence type="ECO:0000256" key="1">
    <source>
        <dbReference type="ARBA" id="ARBA00004953"/>
    </source>
</evidence>
<dbReference type="NCBIfam" id="NF005968">
    <property type="entry name" value="PRK08057.1-2"/>
    <property type="match status" value="1"/>
</dbReference>
<evidence type="ECO:0000256" key="2">
    <source>
        <dbReference type="ARBA" id="ARBA00022573"/>
    </source>
</evidence>
<gene>
    <name evidence="4" type="ORF">GA0061102_100586</name>
</gene>
<dbReference type="STRING" id="411945.GA0061102_100586"/>
<name>A0A1C3UR78_9HYPH</name>
<proteinExistence type="predicted"/>
<dbReference type="GO" id="GO:0016994">
    <property type="term" value="F:precorrin-6A reductase activity"/>
    <property type="evidence" value="ECO:0007669"/>
    <property type="project" value="InterPro"/>
</dbReference>
<evidence type="ECO:0000256" key="3">
    <source>
        <dbReference type="ARBA" id="ARBA00023002"/>
    </source>
</evidence>
<dbReference type="Pfam" id="PF02571">
    <property type="entry name" value="CbiJ"/>
    <property type="match status" value="1"/>
</dbReference>
<reference evidence="5" key="1">
    <citation type="submission" date="2016-08" db="EMBL/GenBank/DDBJ databases">
        <authorList>
            <person name="Varghese N."/>
            <person name="Submissions Spin"/>
        </authorList>
    </citation>
    <scope>NUCLEOTIDE SEQUENCE [LARGE SCALE GENOMIC DNA]</scope>
    <source>
        <strain evidence="5">HAMBI 2971</strain>
    </source>
</reference>
<keyword evidence="2" id="KW-0169">Cobalamin biosynthesis</keyword>
<protein>
    <submittedName>
        <fullName evidence="4">Precorrin-6A/cobalt-precorrin-6A reductase</fullName>
    </submittedName>
</protein>
<organism evidence="4 5">
    <name type="scientific">Rhizobium miluonense</name>
    <dbReference type="NCBI Taxonomy" id="411945"/>
    <lineage>
        <taxon>Bacteria</taxon>
        <taxon>Pseudomonadati</taxon>
        <taxon>Pseudomonadota</taxon>
        <taxon>Alphaproteobacteria</taxon>
        <taxon>Hyphomicrobiales</taxon>
        <taxon>Rhizobiaceae</taxon>
        <taxon>Rhizobium/Agrobacterium group</taxon>
        <taxon>Rhizobium</taxon>
    </lineage>
</organism>
<dbReference type="EMBL" id="FMAH01000005">
    <property type="protein sequence ID" value="SCB17962.1"/>
    <property type="molecule type" value="Genomic_DNA"/>
</dbReference>
<evidence type="ECO:0000313" key="4">
    <source>
        <dbReference type="EMBL" id="SCB17962.1"/>
    </source>
</evidence>
<accession>A0A1C3UR78</accession>
<keyword evidence="3" id="KW-0560">Oxidoreductase</keyword>
<dbReference type="PANTHER" id="PTHR36925:SF1">
    <property type="entry name" value="COBALT-PRECORRIN-6A REDUCTASE"/>
    <property type="match status" value="1"/>
</dbReference>
<comment type="pathway">
    <text evidence="1">Cofactor biosynthesis; adenosylcobalamin biosynthesis.</text>
</comment>
<keyword evidence="5" id="KW-1185">Reference proteome</keyword>
<dbReference type="NCBIfam" id="TIGR00715">
    <property type="entry name" value="precor6x_red"/>
    <property type="match status" value="1"/>
</dbReference>
<dbReference type="PROSITE" id="PS51014">
    <property type="entry name" value="COBK_CBIJ"/>
    <property type="match status" value="1"/>
</dbReference>
<dbReference type="InterPro" id="IPR003723">
    <property type="entry name" value="Precorrin-6x_reduct"/>
</dbReference>
<sequence>MEGISTMGKVRILILGGTTEARALAASLASRADLDVVLSLAGRTADPAPQPVPVRSGGFGGAEGLARYLQDEGIDLLVDATHPFAARISANAAQVAAQCDVAAFALRRPAWVPVEGDDWLSVHSVSQVVAALGTLPLRVFLATGRQEAHLANAAPQHQYWVRSVDPVEPPLTVPYVSYITSRGPFRLPDELDLLQGHGIEVVVAKNSGGDATYGKIEAARDLGIKVIMIERAETTGLPVVETVDAALQRVDHLVSSLMKRGV</sequence>
<dbReference type="GO" id="GO:0009236">
    <property type="term" value="P:cobalamin biosynthetic process"/>
    <property type="evidence" value="ECO:0007669"/>
    <property type="project" value="UniProtKB-UniPathway"/>
</dbReference>